<dbReference type="PANTHER" id="PTHR34595:SF2">
    <property type="entry name" value="BLR2978 PROTEIN"/>
    <property type="match status" value="1"/>
</dbReference>
<evidence type="ECO:0000259" key="1">
    <source>
        <dbReference type="Pfam" id="PF04168"/>
    </source>
</evidence>
<dbReference type="InterPro" id="IPR025841">
    <property type="entry name" value="CP_ATPgrasp_2"/>
</dbReference>
<protein>
    <submittedName>
        <fullName evidence="3">Circularly permuted type 2 ATP-grasp protein</fullName>
    </submittedName>
</protein>
<dbReference type="Proteomes" id="UP001467690">
    <property type="component" value="Unassembled WGS sequence"/>
</dbReference>
<keyword evidence="4" id="KW-1185">Reference proteome</keyword>
<comment type="caution">
    <text evidence="3">The sequence shown here is derived from an EMBL/GenBank/DDBJ whole genome shotgun (WGS) entry which is preliminary data.</text>
</comment>
<name>A0ABV1RMA8_9ALTE</name>
<dbReference type="SUPFAM" id="SSF56059">
    <property type="entry name" value="Glutathione synthetase ATP-binding domain-like"/>
    <property type="match status" value="1"/>
</dbReference>
<organism evidence="3 4">
    <name type="scientific">Catenovulum sediminis</name>
    <dbReference type="NCBI Taxonomy" id="1740262"/>
    <lineage>
        <taxon>Bacteria</taxon>
        <taxon>Pseudomonadati</taxon>
        <taxon>Pseudomonadota</taxon>
        <taxon>Gammaproteobacteria</taxon>
        <taxon>Alteromonadales</taxon>
        <taxon>Alteromonadaceae</taxon>
        <taxon>Catenovulum</taxon>
    </lineage>
</organism>
<dbReference type="Pfam" id="PF04168">
    <property type="entry name" value="Alpha-E"/>
    <property type="match status" value="1"/>
</dbReference>
<dbReference type="Gene3D" id="3.40.50.11290">
    <property type="match status" value="1"/>
</dbReference>
<dbReference type="InterPro" id="IPR007296">
    <property type="entry name" value="DUF403"/>
</dbReference>
<dbReference type="InterPro" id="IPR051680">
    <property type="entry name" value="ATP-dep_Glu-Cys_Ligase-2"/>
</dbReference>
<accession>A0ABV1RMA8</accession>
<sequence length="840" mass="95250">MYYSETNNMLEMPAWLSSYLNGTHHHDEVEHHSGGDTQHWDVLFARLANLSDKDIHLRSNEIKRLLQDSGVTFGMKNQTSWRLDPLPLMLSENDWQVIKAGVIQRTELLNKIANDLYGHQELLLNGLLSASQLKASSSYLRECYSFTGTEQKIFVAAYDIYRDKDGHFKVLDDHLQAPQGLGLLLENRIIARRVMGDEFAECNVQRIANFFNKIQDSINDLTPSLRDPRVVILTKGSDDPFYSEHAFLSAYLGSTLVRSADLTVRKGKVWLKSLKGLRKVDVIVRWIDDSGLDSLEQNAYSMDGIPGLFQAVRNQTVKVINPVGCGILESACVKTNINRIAQYFLSEPLILTSPECLPAHLNLQLDTTNYELLSYTDKKVCLDGEQQTVEIQDCLQDNPQDYYFRQKPQLSTAPFWDDHNLTALPVIIRCFALVTANGVEVLPSALCCFSQNTQQRLASGWIKDTWIRSKKPESHANKFPKLTKKMSDLALLDGVIPSRTAENLFWLGRYLERGENTVRMLRLLIDRFTEFSIYPDSNNQKIVTKLVEAIVNQSIVPPYIHANNTNDSQSYIPREIAAQLFADSQFSGSLLCTLKALTNSALQVRELLSSDSWRIIDDIRDEFRRIERAPASVSTRVMQATADRIIGYLMAFNGSTSDSMSNSNGWFMLDMGRRVERSTQLVSIIENLMTEQMAELEQLSMLEAILTSQVSLITHKRRYRMYQSAETSVELLILDAEYPRSLLYQIEQLNHLCKLLPNKSTPGLMAPHQKLLLKMQTICHLAERETLASATSGKRSELVDLMKSVKTSLDAFSDLLMLQYFSHTKTAVPLNSLFGSIDKS</sequence>
<dbReference type="PANTHER" id="PTHR34595">
    <property type="entry name" value="BLR5612 PROTEIN"/>
    <property type="match status" value="1"/>
</dbReference>
<reference evidence="3 4" key="1">
    <citation type="submission" date="2024-06" db="EMBL/GenBank/DDBJ databases">
        <authorList>
            <person name="Chen R.Y."/>
        </authorList>
    </citation>
    <scope>NUCLEOTIDE SEQUENCE [LARGE SCALE GENOMIC DNA]</scope>
    <source>
        <strain evidence="3 4">D2</strain>
    </source>
</reference>
<evidence type="ECO:0000313" key="3">
    <source>
        <dbReference type="EMBL" id="MER2493871.1"/>
    </source>
</evidence>
<feature type="domain" description="Circularly permuted ATP-grasp type 2" evidence="2">
    <location>
        <begin position="87"/>
        <end position="447"/>
    </location>
</feature>
<evidence type="ECO:0000259" key="2">
    <source>
        <dbReference type="Pfam" id="PF14403"/>
    </source>
</evidence>
<dbReference type="Pfam" id="PF14403">
    <property type="entry name" value="CP_ATPgrasp_2"/>
    <property type="match status" value="1"/>
</dbReference>
<evidence type="ECO:0000313" key="4">
    <source>
        <dbReference type="Proteomes" id="UP001467690"/>
    </source>
</evidence>
<feature type="domain" description="DUF403" evidence="1">
    <location>
        <begin position="497"/>
        <end position="821"/>
    </location>
</feature>
<proteinExistence type="predicted"/>
<dbReference type="RefSeq" id="WP_246072354.1">
    <property type="nucleotide sequence ID" value="NZ_CP041660.1"/>
</dbReference>
<gene>
    <name evidence="3" type="ORF">ABS311_18505</name>
</gene>
<dbReference type="EMBL" id="JBELOE010000270">
    <property type="protein sequence ID" value="MER2493871.1"/>
    <property type="molecule type" value="Genomic_DNA"/>
</dbReference>